<dbReference type="Pfam" id="PF17917">
    <property type="entry name" value="RT_RNaseH"/>
    <property type="match status" value="1"/>
</dbReference>
<dbReference type="FunFam" id="3.30.420.10:FF:000032">
    <property type="entry name" value="Retrovirus-related Pol polyprotein from transposon 297-like Protein"/>
    <property type="match status" value="1"/>
</dbReference>
<dbReference type="InterPro" id="IPR043128">
    <property type="entry name" value="Rev_trsase/Diguanyl_cyclase"/>
</dbReference>
<dbReference type="PROSITE" id="PS50994">
    <property type="entry name" value="INTEGRASE"/>
    <property type="match status" value="1"/>
</dbReference>
<keyword evidence="5" id="KW-0808">Transferase</keyword>
<dbReference type="PANTHER" id="PTHR37984:SF5">
    <property type="entry name" value="PROTEIN NYNRIN-LIKE"/>
    <property type="match status" value="1"/>
</dbReference>
<dbReference type="InterPro" id="IPR016197">
    <property type="entry name" value="Chromo-like_dom_sf"/>
</dbReference>
<dbReference type="PANTHER" id="PTHR37984">
    <property type="entry name" value="PROTEIN CBG26694"/>
    <property type="match status" value="1"/>
</dbReference>
<evidence type="ECO:0000256" key="4">
    <source>
        <dbReference type="ARBA" id="ARBA00012180"/>
    </source>
</evidence>
<dbReference type="InterPro" id="IPR043502">
    <property type="entry name" value="DNA/RNA_pol_sf"/>
</dbReference>
<evidence type="ECO:0000256" key="7">
    <source>
        <dbReference type="ARBA" id="ARBA00022722"/>
    </source>
</evidence>
<dbReference type="PROSITE" id="PS50878">
    <property type="entry name" value="RT_POL"/>
    <property type="match status" value="1"/>
</dbReference>
<dbReference type="InterPro" id="IPR012337">
    <property type="entry name" value="RNaseH-like_sf"/>
</dbReference>
<evidence type="ECO:0000256" key="10">
    <source>
        <dbReference type="ARBA" id="ARBA00022801"/>
    </source>
</evidence>
<keyword evidence="19" id="KW-1185">Reference proteome</keyword>
<dbReference type="Gene3D" id="3.10.10.10">
    <property type="entry name" value="HIV Type 1 Reverse Transcriptase, subunit A, domain 1"/>
    <property type="match status" value="1"/>
</dbReference>
<dbReference type="InterPro" id="IPR000953">
    <property type="entry name" value="Chromo/chromo_shadow_dom"/>
</dbReference>
<dbReference type="FunFam" id="3.10.20.370:FF:000003">
    <property type="entry name" value="Transposon Tf2-6 polyprotein"/>
    <property type="match status" value="1"/>
</dbReference>
<evidence type="ECO:0000256" key="9">
    <source>
        <dbReference type="ARBA" id="ARBA00022759"/>
    </source>
</evidence>
<dbReference type="Gene3D" id="1.10.340.70">
    <property type="match status" value="1"/>
</dbReference>
<dbReference type="Proteomes" id="UP001529510">
    <property type="component" value="Unassembled WGS sequence"/>
</dbReference>
<dbReference type="InterPro" id="IPR041588">
    <property type="entry name" value="Integrase_H2C2"/>
</dbReference>
<dbReference type="SUPFAM" id="SSF54160">
    <property type="entry name" value="Chromo domain-like"/>
    <property type="match status" value="1"/>
</dbReference>
<keyword evidence="9" id="KW-0255">Endonuclease</keyword>
<dbReference type="CDD" id="cd01647">
    <property type="entry name" value="RT_LTR"/>
    <property type="match status" value="1"/>
</dbReference>
<evidence type="ECO:0000256" key="8">
    <source>
        <dbReference type="ARBA" id="ARBA00022723"/>
    </source>
</evidence>
<dbReference type="Pfam" id="PF00665">
    <property type="entry name" value="rve"/>
    <property type="match status" value="1"/>
</dbReference>
<keyword evidence="8" id="KW-0479">Metal-binding</keyword>
<dbReference type="Pfam" id="PF13613">
    <property type="entry name" value="HTH_Tnp_4"/>
    <property type="match status" value="1"/>
</dbReference>
<dbReference type="EMBL" id="JAMKFB020000189">
    <property type="protein sequence ID" value="KAL0152392.1"/>
    <property type="molecule type" value="Genomic_DNA"/>
</dbReference>
<dbReference type="CDD" id="cd00303">
    <property type="entry name" value="retropepsin_like"/>
    <property type="match status" value="1"/>
</dbReference>
<dbReference type="Pfam" id="PF03732">
    <property type="entry name" value="Retrotrans_gag"/>
    <property type="match status" value="1"/>
</dbReference>
<dbReference type="FunFam" id="3.30.70.270:FF:000020">
    <property type="entry name" value="Transposon Tf2-6 polyprotein-like Protein"/>
    <property type="match status" value="1"/>
</dbReference>
<proteinExistence type="inferred from homology"/>
<evidence type="ECO:0000259" key="17">
    <source>
        <dbReference type="PROSITE" id="PS50994"/>
    </source>
</evidence>
<feature type="domain" description="Reverse transcriptase" evidence="16">
    <location>
        <begin position="422"/>
        <end position="601"/>
    </location>
</feature>
<evidence type="ECO:0000256" key="6">
    <source>
        <dbReference type="ARBA" id="ARBA00022695"/>
    </source>
</evidence>
<dbReference type="CDD" id="cd09274">
    <property type="entry name" value="RNase_HI_RT_Ty3"/>
    <property type="match status" value="1"/>
</dbReference>
<evidence type="ECO:0000256" key="5">
    <source>
        <dbReference type="ARBA" id="ARBA00022679"/>
    </source>
</evidence>
<evidence type="ECO:0000256" key="3">
    <source>
        <dbReference type="ARBA" id="ARBA00010879"/>
    </source>
</evidence>
<keyword evidence="6" id="KW-0548">Nucleotidyltransferase</keyword>
<keyword evidence="13" id="KW-0175">Coiled coil</keyword>
<dbReference type="InterPro" id="IPR036397">
    <property type="entry name" value="RNaseH_sf"/>
</dbReference>
<comment type="similarity">
    <text evidence="3">Belongs to the beta type-B retroviral polymerase family. HERV class-II K(HML-2) pol subfamily.</text>
</comment>
<dbReference type="GO" id="GO:0003964">
    <property type="term" value="F:RNA-directed DNA polymerase activity"/>
    <property type="evidence" value="ECO:0007669"/>
    <property type="project" value="UniProtKB-KW"/>
</dbReference>
<dbReference type="InterPro" id="IPR023780">
    <property type="entry name" value="Chromo_domain"/>
</dbReference>
<dbReference type="InterPro" id="IPR005162">
    <property type="entry name" value="Retrotrans_gag_dom"/>
</dbReference>
<dbReference type="Pfam" id="PF13359">
    <property type="entry name" value="DDE_Tnp_4"/>
    <property type="match status" value="1"/>
</dbReference>
<dbReference type="FunFam" id="1.10.340.70:FF:000001">
    <property type="entry name" value="Retrovirus-related Pol polyprotein from transposon gypsy-like Protein"/>
    <property type="match status" value="1"/>
</dbReference>
<feature type="domain" description="Integrase catalytic" evidence="17">
    <location>
        <begin position="940"/>
        <end position="1099"/>
    </location>
</feature>
<dbReference type="GO" id="GO:0005634">
    <property type="term" value="C:nucleus"/>
    <property type="evidence" value="ECO:0007669"/>
    <property type="project" value="UniProtKB-SubCell"/>
</dbReference>
<dbReference type="PROSITE" id="PS50013">
    <property type="entry name" value="CHROMO_2"/>
    <property type="match status" value="1"/>
</dbReference>
<dbReference type="GO" id="GO:0004523">
    <property type="term" value="F:RNA-DNA hybrid ribonuclease activity"/>
    <property type="evidence" value="ECO:0007669"/>
    <property type="project" value="UniProtKB-EC"/>
</dbReference>
<dbReference type="Gene3D" id="2.40.50.40">
    <property type="match status" value="1"/>
</dbReference>
<evidence type="ECO:0000256" key="11">
    <source>
        <dbReference type="ARBA" id="ARBA00022918"/>
    </source>
</evidence>
<dbReference type="Gene3D" id="3.10.20.370">
    <property type="match status" value="1"/>
</dbReference>
<gene>
    <name evidence="18" type="ORF">M9458_052115</name>
</gene>
<dbReference type="GO" id="GO:0046872">
    <property type="term" value="F:metal ion binding"/>
    <property type="evidence" value="ECO:0007669"/>
    <property type="project" value="UniProtKB-KW"/>
</dbReference>
<evidence type="ECO:0000256" key="12">
    <source>
        <dbReference type="ARBA" id="ARBA00039658"/>
    </source>
</evidence>
<evidence type="ECO:0000313" key="19">
    <source>
        <dbReference type="Proteomes" id="UP001529510"/>
    </source>
</evidence>
<feature type="coiled-coil region" evidence="13">
    <location>
        <begin position="1299"/>
        <end position="1326"/>
    </location>
</feature>
<feature type="domain" description="Chromo" evidence="15">
    <location>
        <begin position="1204"/>
        <end position="1254"/>
    </location>
</feature>
<dbReference type="InterPro" id="IPR001584">
    <property type="entry name" value="Integrase_cat-core"/>
</dbReference>
<keyword evidence="11" id="KW-0695">RNA-directed DNA polymerase</keyword>
<dbReference type="InterPro" id="IPR000477">
    <property type="entry name" value="RT_dom"/>
</dbReference>
<dbReference type="InterPro" id="IPR027805">
    <property type="entry name" value="Transposase_HTH_dom"/>
</dbReference>
<evidence type="ECO:0000259" key="15">
    <source>
        <dbReference type="PROSITE" id="PS50013"/>
    </source>
</evidence>
<keyword evidence="7" id="KW-0540">Nuclease</keyword>
<protein>
    <recommendedName>
        <fullName evidence="12">Gypsy retrotransposon integrase-like protein 1</fullName>
        <ecNumber evidence="4">3.1.26.4</ecNumber>
    </recommendedName>
</protein>
<comment type="subcellular location">
    <subcellularLocation>
        <location evidence="2">Nucleus</location>
    </subcellularLocation>
</comment>
<name>A0ABD0MTD7_CIRMR</name>
<evidence type="ECO:0000259" key="16">
    <source>
        <dbReference type="PROSITE" id="PS50878"/>
    </source>
</evidence>
<comment type="cofactor">
    <cofactor evidence="1">
        <name>a divalent metal cation</name>
        <dbReference type="ChEBI" id="CHEBI:60240"/>
    </cofactor>
</comment>
<dbReference type="Gene3D" id="3.30.420.10">
    <property type="entry name" value="Ribonuclease H-like superfamily/Ribonuclease H"/>
    <property type="match status" value="1"/>
</dbReference>
<dbReference type="EC" id="3.1.26.4" evidence="4"/>
<accession>A0ABD0MTD7</accession>
<feature type="region of interest" description="Disordered" evidence="14">
    <location>
        <begin position="258"/>
        <end position="278"/>
    </location>
</feature>
<dbReference type="InterPro" id="IPR050951">
    <property type="entry name" value="Retrovirus_Pol_polyprotein"/>
</dbReference>
<dbReference type="Gene3D" id="3.30.70.270">
    <property type="match status" value="2"/>
</dbReference>
<organism evidence="18 19">
    <name type="scientific">Cirrhinus mrigala</name>
    <name type="common">Mrigala</name>
    <dbReference type="NCBI Taxonomy" id="683832"/>
    <lineage>
        <taxon>Eukaryota</taxon>
        <taxon>Metazoa</taxon>
        <taxon>Chordata</taxon>
        <taxon>Craniata</taxon>
        <taxon>Vertebrata</taxon>
        <taxon>Euteleostomi</taxon>
        <taxon>Actinopterygii</taxon>
        <taxon>Neopterygii</taxon>
        <taxon>Teleostei</taxon>
        <taxon>Ostariophysi</taxon>
        <taxon>Cypriniformes</taxon>
        <taxon>Cyprinidae</taxon>
        <taxon>Labeoninae</taxon>
        <taxon>Labeonini</taxon>
        <taxon>Cirrhinus</taxon>
    </lineage>
</organism>
<dbReference type="SMART" id="SM00298">
    <property type="entry name" value="CHROMO"/>
    <property type="match status" value="1"/>
</dbReference>
<reference evidence="18 19" key="1">
    <citation type="submission" date="2024-05" db="EMBL/GenBank/DDBJ databases">
        <title>Genome sequencing and assembly of Indian major carp, Cirrhinus mrigala (Hamilton, 1822).</title>
        <authorList>
            <person name="Mohindra V."/>
            <person name="Chowdhury L.M."/>
            <person name="Lal K."/>
            <person name="Jena J.K."/>
        </authorList>
    </citation>
    <scope>NUCLEOTIDE SEQUENCE [LARGE SCALE GENOMIC DNA]</scope>
    <source>
        <strain evidence="18">CM1030</strain>
        <tissue evidence="18">Blood</tissue>
    </source>
</reference>
<comment type="caution">
    <text evidence="18">The sequence shown here is derived from an EMBL/GenBank/DDBJ whole genome shotgun (WGS) entry which is preliminary data.</text>
</comment>
<sequence>MLPVERKRLIQPAAILIRKRGIEVQQCSLWRIVVYRDVDRLGRKGCGMWPSMVTDTQNLCSAFNPSKCTHGKRSEPEMDSAGADQVRTAVTQQGILLGQHTTQLTVTSREVDLLTAQAEPEPHANSPPPYDGDPNSCRAFLSQCSLVFALQPRRYVTEESQLFDRSARGDEAASQLAQLIQGSRSVTDYSIQFRTLAAACDWNEAALRARFREGLDEEIQDEIVTHELPRDFDSLVELALRVEGRLRRRRQRWTTRPSWTLNEGASNSSLTTSPPVAEPEPMQYRTLLPVALQYKGTMHSCSALVDSGAEGNFLDISVVAHWGIPAIPLPSPISVRSLNGLLLFSITHSTPSVETADLSGVPTEYHDLCRVFSKSRATSLPPHRPYDCAINLLQGTSPPKGHLYSLSSPEREAMDKYISESLNAGLIRPSSSPAGAGFFFVKKKDGSLRPCIDYQGLNDITIRNRYPLPLMSTAFELLQGAKVFTKLDLRNAYHLVRIREGDEWKTAFNTPTGHFEYRVLPFGLTNAPAVFQALINDVLRDMVNRFVFLYLDDILIFSSSLQVHAQHVRQVLKRLLENQLYVKAEKCVFHAKSVSFLGHIISAEEIKADPAKVRAVAEWPTPDSRKALQRFLGFANFYRRFIRNFSLVAAPLMALTSPKIPFRWNCQAQETFDVLKSRFISAPVLCLPDPERQFIVEVDASEVGVGAVLSQRSSRDGKVHPCAFFSHRLSPAERNYDIGNRELLAVRLALGEWRHWLEGAAQPFLVWTDHKNLEYIRSAKRLNARQARWALFFGRFNFSLSYRPGSKNTKPDALSRLFEGPEREVAPDTILPKGVVVGSLSWDVEQRVRKAVREGEGPRGCPEGLLFVPAALRPEVLRWGHESRVACHPGVRRSLAAIRQRFWWPSMAQDVRQFVLACSVCAQNKTSNQSPVGLLQPLPITSRPWSHLALDFVAGLPPSRGNTVILTVVDRFSKAAHFIPLSKLPSAKETAQVVVDHVFQIHGLPVDVVSDRGPQFVSRFWKEFCRQIGASTSLSSGFHPQTNGQSERANQDLERALRCLASHNPSSWSQQLSWVEYSHNSLPVASTGMSPFQCSMGYQPPLFPAQEPEAAVPSALAFVRRCRRTWRRAKEVLARASRRTKAAADRHRTPAPQYVCGQKVWLSTKDLPLRVPSRLSLCFGPLLILLVLPRPPPPPRIVDGTPVYTVRKLLDVRHRGRGFQFLVDWEGYGPEERSWIPARDILDQTLIEDFRRRRGEPLLGAPGGVPRGGDPCSPVPALVLSEPHVTEMPNTDHDYCVEAMTTEEQLVAAREEISRLSAENKALNSQQFGIQNFMGNPKLIQFYTGFPDYDTLRAVFLALQRTAQSMASWAQVQRTSATNQHTLRVGFQAQHLSLFNQFFMFLCQIRLGLLEQDLALHFNVSQSTVSRICVTWANYLYFMLGSLPIWPSRAAVDELMPEYFKALYPKTRVILDCTEVRVQTASSKVLNSETYLHYKSQVGISPDGSMTFVSSLYTGSISDKEITKSSGIFNLLEEEDAVMWPVQPRRTRTRTHNIARLRIHIERAIRRIKEYHIFDRVIPLSLAGSVNQLWTVCGILTNVQGPLF</sequence>
<dbReference type="SUPFAM" id="SSF53098">
    <property type="entry name" value="Ribonuclease H-like"/>
    <property type="match status" value="1"/>
</dbReference>
<evidence type="ECO:0000256" key="2">
    <source>
        <dbReference type="ARBA" id="ARBA00004123"/>
    </source>
</evidence>
<feature type="compositionally biased region" description="Polar residues" evidence="14">
    <location>
        <begin position="258"/>
        <end position="274"/>
    </location>
</feature>
<evidence type="ECO:0000256" key="14">
    <source>
        <dbReference type="SAM" id="MobiDB-lite"/>
    </source>
</evidence>
<evidence type="ECO:0000256" key="13">
    <source>
        <dbReference type="SAM" id="Coils"/>
    </source>
</evidence>
<dbReference type="InterPro" id="IPR041373">
    <property type="entry name" value="RT_RNaseH"/>
</dbReference>
<evidence type="ECO:0000313" key="18">
    <source>
        <dbReference type="EMBL" id="KAL0152392.1"/>
    </source>
</evidence>
<dbReference type="Pfam" id="PF17921">
    <property type="entry name" value="Integrase_H2C2"/>
    <property type="match status" value="1"/>
</dbReference>
<evidence type="ECO:0000256" key="1">
    <source>
        <dbReference type="ARBA" id="ARBA00001968"/>
    </source>
</evidence>
<dbReference type="InterPro" id="IPR027806">
    <property type="entry name" value="HARBI1_dom"/>
</dbReference>
<dbReference type="Pfam" id="PF00385">
    <property type="entry name" value="Chromo"/>
    <property type="match status" value="1"/>
</dbReference>
<dbReference type="Pfam" id="PF00078">
    <property type="entry name" value="RVT_1"/>
    <property type="match status" value="1"/>
</dbReference>
<dbReference type="SUPFAM" id="SSF56672">
    <property type="entry name" value="DNA/RNA polymerases"/>
    <property type="match status" value="1"/>
</dbReference>
<keyword evidence="10" id="KW-0378">Hydrolase</keyword>